<organism evidence="1 2">
    <name type="scientific">Aspergillus lucknowensis</name>
    <dbReference type="NCBI Taxonomy" id="176173"/>
    <lineage>
        <taxon>Eukaryota</taxon>
        <taxon>Fungi</taxon>
        <taxon>Dikarya</taxon>
        <taxon>Ascomycota</taxon>
        <taxon>Pezizomycotina</taxon>
        <taxon>Eurotiomycetes</taxon>
        <taxon>Eurotiomycetidae</taxon>
        <taxon>Eurotiales</taxon>
        <taxon>Aspergillaceae</taxon>
        <taxon>Aspergillus</taxon>
        <taxon>Aspergillus subgen. Nidulantes</taxon>
    </lineage>
</organism>
<dbReference type="GeneID" id="98145048"/>
<comment type="caution">
    <text evidence="1">The sequence shown here is derived from an EMBL/GenBank/DDBJ whole genome shotgun (WGS) entry which is preliminary data.</text>
</comment>
<accession>A0ABR4LHS1</accession>
<sequence>MRVMNLIRIISFEDTQWAARVQLEPWTSLSASLLQAEVDTVALVRSQKSVPLPNVFGYESSGANEIGAAFILMEFLPGLSAVD</sequence>
<reference evidence="1 2" key="1">
    <citation type="submission" date="2024-07" db="EMBL/GenBank/DDBJ databases">
        <title>Section-level genome sequencing and comparative genomics of Aspergillus sections Usti and Cavernicolus.</title>
        <authorList>
            <consortium name="Lawrence Berkeley National Laboratory"/>
            <person name="Nybo J.L."/>
            <person name="Vesth T.C."/>
            <person name="Theobald S."/>
            <person name="Frisvad J.C."/>
            <person name="Larsen T.O."/>
            <person name="Kjaerboelling I."/>
            <person name="Rothschild-Mancinelli K."/>
            <person name="Lyhne E.K."/>
            <person name="Kogle M.E."/>
            <person name="Barry K."/>
            <person name="Clum A."/>
            <person name="Na H."/>
            <person name="Ledsgaard L."/>
            <person name="Lin J."/>
            <person name="Lipzen A."/>
            <person name="Kuo A."/>
            <person name="Riley R."/>
            <person name="Mondo S."/>
            <person name="Labutti K."/>
            <person name="Haridas S."/>
            <person name="Pangalinan J."/>
            <person name="Salamov A.A."/>
            <person name="Simmons B.A."/>
            <person name="Magnuson J.K."/>
            <person name="Chen J."/>
            <person name="Drula E."/>
            <person name="Henrissat B."/>
            <person name="Wiebenga A."/>
            <person name="Lubbers R.J."/>
            <person name="Gomes A.C."/>
            <person name="Macurrencykelacurrency M.R."/>
            <person name="Stajich J."/>
            <person name="Grigoriev I.V."/>
            <person name="Mortensen U.H."/>
            <person name="De Vries R.P."/>
            <person name="Baker S.E."/>
            <person name="Andersen M.R."/>
        </authorList>
    </citation>
    <scope>NUCLEOTIDE SEQUENCE [LARGE SCALE GENOMIC DNA]</scope>
    <source>
        <strain evidence="1 2">CBS 449.75</strain>
    </source>
</reference>
<evidence type="ECO:0000313" key="2">
    <source>
        <dbReference type="Proteomes" id="UP001610432"/>
    </source>
</evidence>
<dbReference type="Proteomes" id="UP001610432">
    <property type="component" value="Unassembled WGS sequence"/>
</dbReference>
<proteinExistence type="predicted"/>
<evidence type="ECO:0008006" key="3">
    <source>
        <dbReference type="Google" id="ProtNLM"/>
    </source>
</evidence>
<evidence type="ECO:0000313" key="1">
    <source>
        <dbReference type="EMBL" id="KAL2864030.1"/>
    </source>
</evidence>
<dbReference type="RefSeq" id="XP_070883009.1">
    <property type="nucleotide sequence ID" value="XM_071029976.1"/>
</dbReference>
<keyword evidence="2" id="KW-1185">Reference proteome</keyword>
<dbReference type="Gene3D" id="3.30.200.20">
    <property type="entry name" value="Phosphorylase Kinase, domain 1"/>
    <property type="match status" value="1"/>
</dbReference>
<name>A0ABR4LHS1_9EURO</name>
<gene>
    <name evidence="1" type="ORF">BJX67DRAFT_362282</name>
</gene>
<protein>
    <recommendedName>
        <fullName evidence="3">Aminoglycoside phosphotransferase domain-containing protein</fullName>
    </recommendedName>
</protein>
<dbReference type="EMBL" id="JBFXLQ010000045">
    <property type="protein sequence ID" value="KAL2864030.1"/>
    <property type="molecule type" value="Genomic_DNA"/>
</dbReference>